<dbReference type="PANTHER" id="PTHR46033">
    <property type="entry name" value="PROTEIN MAIN-LIKE 2"/>
    <property type="match status" value="1"/>
</dbReference>
<evidence type="ECO:0000259" key="2">
    <source>
        <dbReference type="Pfam" id="PF10536"/>
    </source>
</evidence>
<gene>
    <name evidence="3" type="ORF">LUZ63_015705</name>
</gene>
<feature type="domain" description="Aminotransferase-like plant mobile" evidence="2">
    <location>
        <begin position="103"/>
        <end position="167"/>
    </location>
</feature>
<sequence length="197" mass="21429">MAPRRRVPDYQTRRSTRLRSDAGASTSGGDAGASTSVGDAGASTSTADVASAGVAVPPGPVDAGRLLHLQESQLRGTDDWKPVVHKASMVRTAEVDERLQTLGLIHFVHMGHMPLDHSLVQSLAMFWRPKTHTFLFPHVGEMTVSLEDVAFLYGLPTSGRPVTGRTDYDAVQLLRDLALPNDTPIEIVEECFREKDK</sequence>
<comment type="caution">
    <text evidence="3">The sequence shown here is derived from an EMBL/GenBank/DDBJ whole genome shotgun (WGS) entry which is preliminary data.</text>
</comment>
<proteinExistence type="predicted"/>
<dbReference type="InterPro" id="IPR044824">
    <property type="entry name" value="MAIN-like"/>
</dbReference>
<dbReference type="Proteomes" id="UP001151287">
    <property type="component" value="Unassembled WGS sequence"/>
</dbReference>
<dbReference type="EMBL" id="JAMQYH010000004">
    <property type="protein sequence ID" value="KAJ1691550.1"/>
    <property type="molecule type" value="Genomic_DNA"/>
</dbReference>
<protein>
    <recommendedName>
        <fullName evidence="2">Aminotransferase-like plant mobile domain-containing protein</fullName>
    </recommendedName>
</protein>
<keyword evidence="4" id="KW-1185">Reference proteome</keyword>
<evidence type="ECO:0000313" key="3">
    <source>
        <dbReference type="EMBL" id="KAJ1691550.1"/>
    </source>
</evidence>
<evidence type="ECO:0000256" key="1">
    <source>
        <dbReference type="SAM" id="MobiDB-lite"/>
    </source>
</evidence>
<name>A0A9Q0CD63_9POAL</name>
<dbReference type="GO" id="GO:0010073">
    <property type="term" value="P:meristem maintenance"/>
    <property type="evidence" value="ECO:0007669"/>
    <property type="project" value="InterPro"/>
</dbReference>
<feature type="compositionally biased region" description="Low complexity" evidence="1">
    <location>
        <begin position="21"/>
        <end position="44"/>
    </location>
</feature>
<dbReference type="PANTHER" id="PTHR46033:SF1">
    <property type="entry name" value="PROTEIN MAIN-LIKE 2"/>
    <property type="match status" value="1"/>
</dbReference>
<dbReference type="InterPro" id="IPR019557">
    <property type="entry name" value="AminoTfrase-like_pln_mobile"/>
</dbReference>
<dbReference type="OrthoDB" id="600090at2759"/>
<accession>A0A9Q0CD63</accession>
<dbReference type="AlphaFoldDB" id="A0A9Q0CD63"/>
<feature type="compositionally biased region" description="Basic and acidic residues" evidence="1">
    <location>
        <begin position="1"/>
        <end position="12"/>
    </location>
</feature>
<dbReference type="Pfam" id="PF10536">
    <property type="entry name" value="PMD"/>
    <property type="match status" value="1"/>
</dbReference>
<organism evidence="3 4">
    <name type="scientific">Rhynchospora breviuscula</name>
    <dbReference type="NCBI Taxonomy" id="2022672"/>
    <lineage>
        <taxon>Eukaryota</taxon>
        <taxon>Viridiplantae</taxon>
        <taxon>Streptophyta</taxon>
        <taxon>Embryophyta</taxon>
        <taxon>Tracheophyta</taxon>
        <taxon>Spermatophyta</taxon>
        <taxon>Magnoliopsida</taxon>
        <taxon>Liliopsida</taxon>
        <taxon>Poales</taxon>
        <taxon>Cyperaceae</taxon>
        <taxon>Cyperoideae</taxon>
        <taxon>Rhynchosporeae</taxon>
        <taxon>Rhynchospora</taxon>
    </lineage>
</organism>
<evidence type="ECO:0000313" key="4">
    <source>
        <dbReference type="Proteomes" id="UP001151287"/>
    </source>
</evidence>
<reference evidence="3" key="1">
    <citation type="journal article" date="2022" name="Cell">
        <title>Repeat-based holocentromeres influence genome architecture and karyotype evolution.</title>
        <authorList>
            <person name="Hofstatter P.G."/>
            <person name="Thangavel G."/>
            <person name="Lux T."/>
            <person name="Neumann P."/>
            <person name="Vondrak T."/>
            <person name="Novak P."/>
            <person name="Zhang M."/>
            <person name="Costa L."/>
            <person name="Castellani M."/>
            <person name="Scott A."/>
            <person name="Toegelov H."/>
            <person name="Fuchs J."/>
            <person name="Mata-Sucre Y."/>
            <person name="Dias Y."/>
            <person name="Vanzela A.L.L."/>
            <person name="Huettel B."/>
            <person name="Almeida C.C.S."/>
            <person name="Simkova H."/>
            <person name="Souza G."/>
            <person name="Pedrosa-Harand A."/>
            <person name="Macas J."/>
            <person name="Mayer K.F.X."/>
            <person name="Houben A."/>
            <person name="Marques A."/>
        </authorList>
    </citation>
    <scope>NUCLEOTIDE SEQUENCE</scope>
    <source>
        <strain evidence="3">RhyBre1mFocal</strain>
    </source>
</reference>
<feature type="region of interest" description="Disordered" evidence="1">
    <location>
        <begin position="1"/>
        <end position="44"/>
    </location>
</feature>